<dbReference type="OrthoDB" id="40820at2"/>
<dbReference type="Gene3D" id="2.60.120.600">
    <property type="entry name" value="Domain of unknown function DUF1214, C-terminal domain"/>
    <property type="match status" value="1"/>
</dbReference>
<evidence type="ECO:0000313" key="3">
    <source>
        <dbReference type="EMBL" id="AOX01561.1"/>
    </source>
</evidence>
<dbReference type="Proteomes" id="UP000177870">
    <property type="component" value="Chromosome"/>
</dbReference>
<protein>
    <recommendedName>
        <fullName evidence="5">Cell envelope protein</fullName>
    </recommendedName>
</protein>
<dbReference type="InterPro" id="IPR037050">
    <property type="entry name" value="DUF1254_sf"/>
</dbReference>
<feature type="domain" description="DUF1214" evidence="1">
    <location>
        <begin position="334"/>
        <end position="441"/>
    </location>
</feature>
<evidence type="ECO:0000259" key="2">
    <source>
        <dbReference type="Pfam" id="PF06863"/>
    </source>
</evidence>
<organism evidence="3 4">
    <name type="scientific">Moorena producens PAL-8-15-08-1</name>
    <dbReference type="NCBI Taxonomy" id="1458985"/>
    <lineage>
        <taxon>Bacteria</taxon>
        <taxon>Bacillati</taxon>
        <taxon>Cyanobacteriota</taxon>
        <taxon>Cyanophyceae</taxon>
        <taxon>Coleofasciculales</taxon>
        <taxon>Coleofasciculaceae</taxon>
        <taxon>Moorena</taxon>
    </lineage>
</organism>
<reference evidence="4" key="1">
    <citation type="submission" date="2016-10" db="EMBL/GenBank/DDBJ databases">
        <title>Comparative genomics uncovers the prolific and rare metabolic potential of the cyanobacterial genus Moorea.</title>
        <authorList>
            <person name="Leao T."/>
            <person name="Castelao G."/>
            <person name="Korobeynikov A."/>
            <person name="Monroe E.A."/>
            <person name="Podell S."/>
            <person name="Glukhov E."/>
            <person name="Allen E."/>
            <person name="Gerwick W.H."/>
            <person name="Gerwick L."/>
        </authorList>
    </citation>
    <scope>NUCLEOTIDE SEQUENCE [LARGE SCALE GENOMIC DNA]</scope>
    <source>
        <strain evidence="4">PAL-8-15-08-1</strain>
    </source>
</reference>
<dbReference type="AlphaFoldDB" id="A0A1D8TV87"/>
<dbReference type="InterPro" id="IPR037049">
    <property type="entry name" value="DUF1214_C_sf"/>
</dbReference>
<feature type="domain" description="DUF1254" evidence="2">
    <location>
        <begin position="49"/>
        <end position="198"/>
    </location>
</feature>
<dbReference type="EMBL" id="CP017599">
    <property type="protein sequence ID" value="AOX01561.1"/>
    <property type="molecule type" value="Genomic_DNA"/>
</dbReference>
<dbReference type="SUPFAM" id="SSF160935">
    <property type="entry name" value="VPA0735-like"/>
    <property type="match status" value="1"/>
</dbReference>
<dbReference type="InterPro" id="IPR010621">
    <property type="entry name" value="DUF1214"/>
</dbReference>
<evidence type="ECO:0008006" key="5">
    <source>
        <dbReference type="Google" id="ProtNLM"/>
    </source>
</evidence>
<dbReference type="PANTHER" id="PTHR36509">
    <property type="entry name" value="BLL3101 PROTEIN"/>
    <property type="match status" value="1"/>
</dbReference>
<dbReference type="KEGG" id="mpro:BJP34_20835"/>
<gene>
    <name evidence="3" type="ORF">BJP34_20835</name>
</gene>
<dbReference type="PANTHER" id="PTHR36509:SF2">
    <property type="entry name" value="BLL3101 PROTEIN"/>
    <property type="match status" value="1"/>
</dbReference>
<evidence type="ECO:0000313" key="4">
    <source>
        <dbReference type="Proteomes" id="UP000177870"/>
    </source>
</evidence>
<dbReference type="RefSeq" id="WP_070393999.1">
    <property type="nucleotide sequence ID" value="NZ_CP017599.1"/>
</dbReference>
<name>A0A1D8TV87_9CYAN</name>
<dbReference type="STRING" id="1458985.BJP34_20835"/>
<dbReference type="Pfam" id="PF06863">
    <property type="entry name" value="DUF1254"/>
    <property type="match status" value="1"/>
</dbReference>
<evidence type="ECO:0000259" key="1">
    <source>
        <dbReference type="Pfam" id="PF06742"/>
    </source>
</evidence>
<proteinExistence type="predicted"/>
<dbReference type="Pfam" id="PF06742">
    <property type="entry name" value="DUF1214"/>
    <property type="match status" value="1"/>
</dbReference>
<sequence length="468" mass="52356">MSSIDKTSDFDWEEEYAYTLGVQAFIYAFPWAYMPVAYKLRLDLNKGTVNQFTHLRKLKDESHQLGGAPNNDTLYSQASVYLGKEPLILSLPALPSDPELPDYRYHNVQLTDYRGDQFAYVGTRATGGKGGNFAIVGPNWSGDLPEDVQELEGPSPTPWAFLSARNLLTAAERTEAETKEDPDLDAVHAIQDQYVLTPLSVWKDPDATPEPVELWEPYDRATDPLADWKNINRAMVDNPPDSYDASLLELFETIGVGPGLDIEVQSESTKRGLERAAVEGLKIVDEAVVQGYAHKEVNGWKYPPSYLGRPSSARDWLVRAMQAQAGFLANDTIEAIYMSVFVDKDGNPLSGKNRYELRFDGENLPDVNAFWSVSMYDLKYNLVANPINRNSLGDRSGMKQNDDGGYTIYIQYEEPSDENLIPNWLPAPEGDFFMFMRLYLPGYPALSQYWEPPSLENLGPAEPSGGAS</sequence>
<dbReference type="InterPro" id="IPR010679">
    <property type="entry name" value="DUF1254"/>
</dbReference>
<accession>A0A1D8TV87</accession>
<dbReference type="Gene3D" id="2.60.40.1610">
    <property type="entry name" value="Domain of unknown function DUF1254"/>
    <property type="match status" value="1"/>
</dbReference>